<dbReference type="Proteomes" id="UP000007089">
    <property type="component" value="Chromosome"/>
</dbReference>
<evidence type="ECO:0000313" key="1">
    <source>
        <dbReference type="EMBL" id="ACL66750.1"/>
    </source>
</evidence>
<sequence>MATRRLIVGGYVEGLFTKMEVTTTGGLTSAPAYRCRNCDTLIVAQSPDKVPPHDCDPAAVH</sequence>
<evidence type="ECO:0000313" key="2">
    <source>
        <dbReference type="Proteomes" id="UP000007089"/>
    </source>
</evidence>
<protein>
    <submittedName>
        <fullName evidence="1">Uncharacterized protein</fullName>
    </submittedName>
</protein>
<dbReference type="RefSeq" id="WP_015934557.1">
    <property type="nucleotide sequence ID" value="NC_011891.1"/>
</dbReference>
<proteinExistence type="predicted"/>
<gene>
    <name evidence="1" type="ordered locus">A2cp1_3420</name>
</gene>
<dbReference type="EMBL" id="CP001359">
    <property type="protein sequence ID" value="ACL66750.1"/>
    <property type="molecule type" value="Genomic_DNA"/>
</dbReference>
<dbReference type="AlphaFoldDB" id="B8JHN8"/>
<dbReference type="HOGENOM" id="CLU_2894061_0_0_7"/>
<dbReference type="KEGG" id="acp:A2cp1_3420"/>
<name>B8JHN8_ANAD2</name>
<organism evidence="1 2">
    <name type="scientific">Anaeromyxobacter dehalogenans (strain ATCC BAA-258 / DSM 21875 / 2CP-1)</name>
    <dbReference type="NCBI Taxonomy" id="455488"/>
    <lineage>
        <taxon>Bacteria</taxon>
        <taxon>Pseudomonadati</taxon>
        <taxon>Myxococcota</taxon>
        <taxon>Myxococcia</taxon>
        <taxon>Myxococcales</taxon>
        <taxon>Cystobacterineae</taxon>
        <taxon>Anaeromyxobacteraceae</taxon>
        <taxon>Anaeromyxobacter</taxon>
    </lineage>
</organism>
<reference evidence="1" key="1">
    <citation type="submission" date="2009-01" db="EMBL/GenBank/DDBJ databases">
        <title>Complete sequence of Anaeromyxobacter dehalogenans 2CP-1.</title>
        <authorList>
            <consortium name="US DOE Joint Genome Institute"/>
            <person name="Lucas S."/>
            <person name="Copeland A."/>
            <person name="Lapidus A."/>
            <person name="Glavina del Rio T."/>
            <person name="Dalin E."/>
            <person name="Tice H."/>
            <person name="Bruce D."/>
            <person name="Goodwin L."/>
            <person name="Pitluck S."/>
            <person name="Saunders E."/>
            <person name="Brettin T."/>
            <person name="Detter J.C."/>
            <person name="Han C."/>
            <person name="Larimer F."/>
            <person name="Land M."/>
            <person name="Hauser L."/>
            <person name="Kyrpides N."/>
            <person name="Ovchinnikova G."/>
            <person name="Beliaev A.S."/>
            <person name="Richardson P."/>
        </authorList>
    </citation>
    <scope>NUCLEOTIDE SEQUENCE</scope>
    <source>
        <strain evidence="1">2CP-1</strain>
    </source>
</reference>
<keyword evidence="2" id="KW-1185">Reference proteome</keyword>
<accession>B8JHN8</accession>